<sequence length="243" mass="27286">MTAHSTKTFRTTLVPSGMGLQSSFAILPFDIAKAWPGMKVRRVKGEINGFAFQTALFPTPKGHGFIVNKKMLAGAGLRQGDRAEIRVEPDLEPRKEAVPEELLRAMKGAAGLRKWFEKLPAGHRRWISHIVSEPKSAASRQKRAEEMAERLYLTMEGELETPPILRAAFQRQPLAEAGWKALTPIQRRNNLFMVFGCRSAETREKRVQAAIDTALNKSRGGSGNSRSERSAMRSDWDRDTWEV</sequence>
<dbReference type="AlphaFoldDB" id="A0A9J7BQ32"/>
<protein>
    <submittedName>
        <fullName evidence="2">YdeI/OmpD-associated family protein</fullName>
    </submittedName>
</protein>
<accession>A0A9J7BQ32</accession>
<dbReference type="Proteomes" id="UP001059380">
    <property type="component" value="Chromosome"/>
</dbReference>
<dbReference type="KEGG" id="orp:MOP44_03370"/>
<feature type="compositionally biased region" description="Basic and acidic residues" evidence="1">
    <location>
        <begin position="226"/>
        <end position="243"/>
    </location>
</feature>
<keyword evidence="3" id="KW-1185">Reference proteome</keyword>
<evidence type="ECO:0000313" key="2">
    <source>
        <dbReference type="EMBL" id="UWZ84988.1"/>
    </source>
</evidence>
<proteinExistence type="predicted"/>
<reference evidence="2" key="1">
    <citation type="submission" date="2021-04" db="EMBL/GenBank/DDBJ databases">
        <title>Phylogenetic analysis of Acidobacteriaceae.</title>
        <authorList>
            <person name="Qiu L."/>
            <person name="Zhang Q."/>
        </authorList>
    </citation>
    <scope>NUCLEOTIDE SEQUENCE</scope>
    <source>
        <strain evidence="2">DSM 25168</strain>
    </source>
</reference>
<dbReference type="Pfam" id="PF13376">
    <property type="entry name" value="OmdA"/>
    <property type="match status" value="2"/>
</dbReference>
<gene>
    <name evidence="2" type="ORF">MOP44_03370</name>
</gene>
<evidence type="ECO:0000256" key="1">
    <source>
        <dbReference type="SAM" id="MobiDB-lite"/>
    </source>
</evidence>
<dbReference type="InterPro" id="IPR015018">
    <property type="entry name" value="DUF1905"/>
</dbReference>
<name>A0A9J7BQ32_9BACT</name>
<dbReference type="RefSeq" id="WP_260794494.1">
    <property type="nucleotide sequence ID" value="NZ_CP093313.1"/>
</dbReference>
<dbReference type="Pfam" id="PF08922">
    <property type="entry name" value="DUF1905"/>
    <property type="match status" value="1"/>
</dbReference>
<feature type="region of interest" description="Disordered" evidence="1">
    <location>
        <begin position="214"/>
        <end position="243"/>
    </location>
</feature>
<dbReference type="InterPro" id="IPR037079">
    <property type="entry name" value="AF2212/PG0164-like_sf"/>
</dbReference>
<dbReference type="EMBL" id="CP093313">
    <property type="protein sequence ID" value="UWZ84988.1"/>
    <property type="molecule type" value="Genomic_DNA"/>
</dbReference>
<organism evidence="2 3">
    <name type="scientific">Occallatibacter riparius</name>
    <dbReference type="NCBI Taxonomy" id="1002689"/>
    <lineage>
        <taxon>Bacteria</taxon>
        <taxon>Pseudomonadati</taxon>
        <taxon>Acidobacteriota</taxon>
        <taxon>Terriglobia</taxon>
        <taxon>Terriglobales</taxon>
        <taxon>Acidobacteriaceae</taxon>
        <taxon>Occallatibacter</taxon>
    </lineage>
</organism>
<dbReference type="Gene3D" id="2.40.30.100">
    <property type="entry name" value="AF2212/PG0164-like"/>
    <property type="match status" value="1"/>
</dbReference>
<evidence type="ECO:0000313" key="3">
    <source>
        <dbReference type="Proteomes" id="UP001059380"/>
    </source>
</evidence>
<dbReference type="SUPFAM" id="SSF141694">
    <property type="entry name" value="AF2212/PG0164-like"/>
    <property type="match status" value="1"/>
</dbReference>